<dbReference type="Gene3D" id="1.10.30.50">
    <property type="match status" value="1"/>
</dbReference>
<reference evidence="2 3" key="1">
    <citation type="journal article" date="2018" name="Front. Microbiol.">
        <title>Genetic and Phylogenetic Characteristics of Pasteurella multocida Isolates From Different Host Species.</title>
        <authorList>
            <person name="Peng Z."/>
            <person name="Liang W."/>
            <person name="Wang F."/>
            <person name="Xu Z."/>
            <person name="Xie Z."/>
            <person name="Lian Z."/>
            <person name="Hua L."/>
            <person name="Zhou R."/>
            <person name="Chen H."/>
            <person name="Wu B."/>
        </authorList>
    </citation>
    <scope>NUCLEOTIDE SEQUENCE [LARGE SCALE GENOMIC DNA]</scope>
    <source>
        <strain evidence="2 3">HNA06</strain>
    </source>
</reference>
<sequence length="117" mass="13472">MSTTFSKSKRLKIAEKCNWHCAYCGLKLSHSTLVIDHVIPKYDGGSNDISNLLPSCISCNSTKGKKTLEQFRFFIEFRNAVPEMTFNQSQMEFLRQKGVLEQIGDFKKVKFFFEVGF</sequence>
<dbReference type="GO" id="GO:0008270">
    <property type="term" value="F:zinc ion binding"/>
    <property type="evidence" value="ECO:0007669"/>
    <property type="project" value="InterPro"/>
</dbReference>
<keyword evidence="2" id="KW-0255">Endonuclease</keyword>
<evidence type="ECO:0000313" key="3">
    <source>
        <dbReference type="Proteomes" id="UP000540079"/>
    </source>
</evidence>
<dbReference type="GO" id="GO:0004519">
    <property type="term" value="F:endonuclease activity"/>
    <property type="evidence" value="ECO:0007669"/>
    <property type="project" value="UniProtKB-KW"/>
</dbReference>
<proteinExistence type="predicted"/>
<dbReference type="InterPro" id="IPR052892">
    <property type="entry name" value="NA-targeting_endonuclease"/>
</dbReference>
<dbReference type="AlphaFoldDB" id="A0A849CMI9"/>
<comment type="caution">
    <text evidence="2">The sequence shown here is derived from an EMBL/GenBank/DDBJ whole genome shotgun (WGS) entry which is preliminary data.</text>
</comment>
<dbReference type="SMART" id="SM00507">
    <property type="entry name" value="HNHc"/>
    <property type="match status" value="1"/>
</dbReference>
<dbReference type="PANTHER" id="PTHR33877:SF2">
    <property type="entry name" value="OS07G0170200 PROTEIN"/>
    <property type="match status" value="1"/>
</dbReference>
<evidence type="ECO:0000259" key="1">
    <source>
        <dbReference type="SMART" id="SM00507"/>
    </source>
</evidence>
<dbReference type="EMBL" id="PPVL01000027">
    <property type="protein sequence ID" value="NNI80075.1"/>
    <property type="molecule type" value="Genomic_DNA"/>
</dbReference>
<dbReference type="PANTHER" id="PTHR33877">
    <property type="entry name" value="SLL1193 PROTEIN"/>
    <property type="match status" value="1"/>
</dbReference>
<keyword evidence="2" id="KW-0540">Nuclease</keyword>
<dbReference type="InterPro" id="IPR003615">
    <property type="entry name" value="HNH_nuc"/>
</dbReference>
<accession>A0A849CMI9</accession>
<dbReference type="Pfam" id="PF01844">
    <property type="entry name" value="HNH"/>
    <property type="match status" value="1"/>
</dbReference>
<name>A0A849CMI9_PASMD</name>
<dbReference type="CDD" id="cd00085">
    <property type="entry name" value="HNHc"/>
    <property type="match status" value="1"/>
</dbReference>
<dbReference type="RefSeq" id="WP_014390722.1">
    <property type="nucleotide sequence ID" value="NZ_AP025519.1"/>
</dbReference>
<keyword evidence="2" id="KW-0378">Hydrolase</keyword>
<dbReference type="GO" id="GO:0003676">
    <property type="term" value="F:nucleic acid binding"/>
    <property type="evidence" value="ECO:0007669"/>
    <property type="project" value="InterPro"/>
</dbReference>
<evidence type="ECO:0000313" key="2">
    <source>
        <dbReference type="EMBL" id="NNI80075.1"/>
    </source>
</evidence>
<dbReference type="Proteomes" id="UP000540079">
    <property type="component" value="Unassembled WGS sequence"/>
</dbReference>
<dbReference type="InterPro" id="IPR002711">
    <property type="entry name" value="HNH"/>
</dbReference>
<gene>
    <name evidence="2" type="ORF">C2800_11750</name>
</gene>
<organism evidence="2 3">
    <name type="scientific">Pasteurella multocida</name>
    <dbReference type="NCBI Taxonomy" id="747"/>
    <lineage>
        <taxon>Bacteria</taxon>
        <taxon>Pseudomonadati</taxon>
        <taxon>Pseudomonadota</taxon>
        <taxon>Gammaproteobacteria</taxon>
        <taxon>Pasteurellales</taxon>
        <taxon>Pasteurellaceae</taxon>
        <taxon>Pasteurella</taxon>
    </lineage>
</organism>
<feature type="domain" description="HNH nuclease" evidence="1">
    <location>
        <begin position="8"/>
        <end position="61"/>
    </location>
</feature>
<protein>
    <submittedName>
        <fullName evidence="2">HNH endonuclease</fullName>
    </submittedName>
</protein>